<comment type="cofactor">
    <cofactor evidence="1 5">
        <name>FAD</name>
        <dbReference type="ChEBI" id="CHEBI:57692"/>
    </cofactor>
</comment>
<dbReference type="InterPro" id="IPR036250">
    <property type="entry name" value="AcylCo_DH-like_C"/>
</dbReference>
<dbReference type="PROSITE" id="PS00072">
    <property type="entry name" value="ACYL_COA_DH_1"/>
    <property type="match status" value="1"/>
</dbReference>
<dbReference type="InterPro" id="IPR037069">
    <property type="entry name" value="AcylCoA_DH/ox_N_sf"/>
</dbReference>
<dbReference type="EMBL" id="BAAAQD010000004">
    <property type="protein sequence ID" value="GAA1510591.1"/>
    <property type="molecule type" value="Genomic_DNA"/>
</dbReference>
<evidence type="ECO:0000256" key="3">
    <source>
        <dbReference type="ARBA" id="ARBA00022630"/>
    </source>
</evidence>
<dbReference type="Gene3D" id="2.40.110.10">
    <property type="entry name" value="Butyryl-CoA Dehydrogenase, subunit A, domain 2"/>
    <property type="match status" value="1"/>
</dbReference>
<evidence type="ECO:0000256" key="1">
    <source>
        <dbReference type="ARBA" id="ARBA00001974"/>
    </source>
</evidence>
<dbReference type="InterPro" id="IPR009075">
    <property type="entry name" value="AcylCo_DH/oxidase_C"/>
</dbReference>
<dbReference type="Pfam" id="PF00441">
    <property type="entry name" value="Acyl-CoA_dh_1"/>
    <property type="match status" value="1"/>
</dbReference>
<evidence type="ECO:0000259" key="6">
    <source>
        <dbReference type="Pfam" id="PF00441"/>
    </source>
</evidence>
<dbReference type="InterPro" id="IPR013786">
    <property type="entry name" value="AcylCoA_DH/ox_N"/>
</dbReference>
<reference evidence="9 10" key="1">
    <citation type="journal article" date="2019" name="Int. J. Syst. Evol. Microbiol.">
        <title>The Global Catalogue of Microorganisms (GCM) 10K type strain sequencing project: providing services to taxonomists for standard genome sequencing and annotation.</title>
        <authorList>
            <consortium name="The Broad Institute Genomics Platform"/>
            <consortium name="The Broad Institute Genome Sequencing Center for Infectious Disease"/>
            <person name="Wu L."/>
            <person name="Ma J."/>
        </authorList>
    </citation>
    <scope>NUCLEOTIDE SEQUENCE [LARGE SCALE GENOMIC DNA]</scope>
    <source>
        <strain evidence="9 10">JCM 15933</strain>
    </source>
</reference>
<comment type="similarity">
    <text evidence="2 5">Belongs to the acyl-CoA dehydrogenase family.</text>
</comment>
<gene>
    <name evidence="9" type="ORF">GCM10009827_025970</name>
</gene>
<keyword evidence="10" id="KW-1185">Reference proteome</keyword>
<feature type="domain" description="Acyl-CoA oxidase/dehydrogenase middle" evidence="7">
    <location>
        <begin position="124"/>
        <end position="221"/>
    </location>
</feature>
<evidence type="ECO:0000256" key="4">
    <source>
        <dbReference type="ARBA" id="ARBA00022827"/>
    </source>
</evidence>
<evidence type="ECO:0000313" key="9">
    <source>
        <dbReference type="EMBL" id="GAA1510591.1"/>
    </source>
</evidence>
<evidence type="ECO:0000256" key="5">
    <source>
        <dbReference type="RuleBase" id="RU362125"/>
    </source>
</evidence>
<keyword evidence="5" id="KW-0560">Oxidoreductase</keyword>
<evidence type="ECO:0000259" key="7">
    <source>
        <dbReference type="Pfam" id="PF02770"/>
    </source>
</evidence>
<dbReference type="Gene3D" id="1.20.140.10">
    <property type="entry name" value="Butyryl-CoA Dehydrogenase, subunit A, domain 3"/>
    <property type="match status" value="1"/>
</dbReference>
<dbReference type="Pfam" id="PF02771">
    <property type="entry name" value="Acyl-CoA_dh_N"/>
    <property type="match status" value="1"/>
</dbReference>
<protein>
    <submittedName>
        <fullName evidence="9">Acyl-CoA dehydrogenase family protein</fullName>
    </submittedName>
</protein>
<dbReference type="InterPro" id="IPR006089">
    <property type="entry name" value="Acyl-CoA_DH_CS"/>
</dbReference>
<organism evidence="9 10">
    <name type="scientific">Dactylosporangium maewongense</name>
    <dbReference type="NCBI Taxonomy" id="634393"/>
    <lineage>
        <taxon>Bacteria</taxon>
        <taxon>Bacillati</taxon>
        <taxon>Actinomycetota</taxon>
        <taxon>Actinomycetes</taxon>
        <taxon>Micromonosporales</taxon>
        <taxon>Micromonosporaceae</taxon>
        <taxon>Dactylosporangium</taxon>
    </lineage>
</organism>
<dbReference type="Pfam" id="PF02770">
    <property type="entry name" value="Acyl-CoA_dh_M"/>
    <property type="match status" value="1"/>
</dbReference>
<evidence type="ECO:0000259" key="8">
    <source>
        <dbReference type="Pfam" id="PF02771"/>
    </source>
</evidence>
<keyword evidence="4 5" id="KW-0274">FAD</keyword>
<sequence length="389" mass="42830">MVDMLSAEAERDIREGVRAVLKDFPDEYWMRKDSDHEFAWDFYHAMAKAGWLGICTPAEYGGGGAGVQEAALLIEEVAGNGGGLNAATMVQVALFGLEPVVKYGSDAQRQRFLPAAAAGELQVCFGVTEPDAGTDTTSITTFAKKVDGGYLVNGRKIFISRAEQADRVLLITRTTPKKDVEKSTQGMTLFLAPMDRAHIDVQPIPKLGRNVVSTNTLFIDDLFVPEEDRIGEEGQGFKYLLAGLNAERIIVASVCLGIGRAALRRAVEYTKQRVVFGRPIGMNQGVQFPLADSLAKLDAAELLIRKAAWLYDNGLPCAKEANEAKYLTSEWAFEAADRAIQVHGGYGYTKEYHVERYWRDVRIERIAPIANELVLAYLGEKVLGLPRSY</sequence>
<evidence type="ECO:0000313" key="10">
    <source>
        <dbReference type="Proteomes" id="UP001501470"/>
    </source>
</evidence>
<name>A0ABN2A3F9_9ACTN</name>
<dbReference type="InterPro" id="IPR006091">
    <property type="entry name" value="Acyl-CoA_Oxase/DH_mid-dom"/>
</dbReference>
<dbReference type="Gene3D" id="1.10.540.10">
    <property type="entry name" value="Acyl-CoA dehydrogenase/oxidase, N-terminal domain"/>
    <property type="match status" value="1"/>
</dbReference>
<proteinExistence type="inferred from homology"/>
<dbReference type="InterPro" id="IPR009100">
    <property type="entry name" value="AcylCoA_DH/oxidase_NM_dom_sf"/>
</dbReference>
<comment type="caution">
    <text evidence="9">The sequence shown here is derived from an EMBL/GenBank/DDBJ whole genome shotgun (WGS) entry which is preliminary data.</text>
</comment>
<evidence type="ECO:0000256" key="2">
    <source>
        <dbReference type="ARBA" id="ARBA00009347"/>
    </source>
</evidence>
<feature type="domain" description="Acyl-CoA dehydrogenase/oxidase N-terminal" evidence="8">
    <location>
        <begin position="8"/>
        <end position="120"/>
    </location>
</feature>
<dbReference type="InterPro" id="IPR046373">
    <property type="entry name" value="Acyl-CoA_Oxase/DH_mid-dom_sf"/>
</dbReference>
<dbReference type="SUPFAM" id="SSF47203">
    <property type="entry name" value="Acyl-CoA dehydrogenase C-terminal domain-like"/>
    <property type="match status" value="1"/>
</dbReference>
<dbReference type="PANTHER" id="PTHR43884:SF12">
    <property type="entry name" value="ISOVALERYL-COA DEHYDROGENASE, MITOCHONDRIAL-RELATED"/>
    <property type="match status" value="1"/>
</dbReference>
<dbReference type="PIRSF" id="PIRSF016578">
    <property type="entry name" value="HsaA"/>
    <property type="match status" value="1"/>
</dbReference>
<accession>A0ABN2A3F9</accession>
<dbReference type="CDD" id="cd00567">
    <property type="entry name" value="ACAD"/>
    <property type="match status" value="1"/>
</dbReference>
<keyword evidence="3 5" id="KW-0285">Flavoprotein</keyword>
<dbReference type="SUPFAM" id="SSF56645">
    <property type="entry name" value="Acyl-CoA dehydrogenase NM domain-like"/>
    <property type="match status" value="1"/>
</dbReference>
<feature type="domain" description="Acyl-CoA dehydrogenase/oxidase C-terminal" evidence="6">
    <location>
        <begin position="234"/>
        <end position="367"/>
    </location>
</feature>
<dbReference type="PANTHER" id="PTHR43884">
    <property type="entry name" value="ACYL-COA DEHYDROGENASE"/>
    <property type="match status" value="1"/>
</dbReference>
<dbReference type="Proteomes" id="UP001501470">
    <property type="component" value="Unassembled WGS sequence"/>
</dbReference>
<dbReference type="PROSITE" id="PS00073">
    <property type="entry name" value="ACYL_COA_DH_2"/>
    <property type="match status" value="1"/>
</dbReference>